<dbReference type="KEGG" id="tim:GMBLW1_32000"/>
<dbReference type="SUPFAM" id="SSF51294">
    <property type="entry name" value="Hedgehog/intein (Hint) domain"/>
    <property type="match status" value="1"/>
</dbReference>
<dbReference type="SUPFAM" id="SSF110849">
    <property type="entry name" value="ParB/Sulfiredoxin"/>
    <property type="match status" value="1"/>
</dbReference>
<dbReference type="InterPro" id="IPR036086">
    <property type="entry name" value="ParB/Sulfiredoxin_sf"/>
</dbReference>
<proteinExistence type="predicted"/>
<evidence type="ECO:0000313" key="1">
    <source>
        <dbReference type="EMBL" id="VIP00760.1"/>
    </source>
</evidence>
<dbReference type="Pfam" id="PF07591">
    <property type="entry name" value="PT-HINT"/>
    <property type="match status" value="1"/>
</dbReference>
<gene>
    <name evidence="1" type="ORF">GMBLW1_32000</name>
</gene>
<protein>
    <submittedName>
        <fullName evidence="1">Uncharacterized protein</fullName>
    </submittedName>
</protein>
<dbReference type="Proteomes" id="UP000464378">
    <property type="component" value="Chromosome"/>
</dbReference>
<dbReference type="RefSeq" id="WP_162655942.1">
    <property type="nucleotide sequence ID" value="NZ_LR593887.1"/>
</dbReference>
<dbReference type="InParanoid" id="A0A6C2YGW2"/>
<organism evidence="1">
    <name type="scientific">Tuwongella immobilis</name>
    <dbReference type="NCBI Taxonomy" id="692036"/>
    <lineage>
        <taxon>Bacteria</taxon>
        <taxon>Pseudomonadati</taxon>
        <taxon>Planctomycetota</taxon>
        <taxon>Planctomycetia</taxon>
        <taxon>Gemmatales</taxon>
        <taxon>Gemmataceae</taxon>
        <taxon>Tuwongella</taxon>
    </lineage>
</organism>
<dbReference type="InterPro" id="IPR036844">
    <property type="entry name" value="Hint_dom_sf"/>
</dbReference>
<dbReference type="EMBL" id="LR586016">
    <property type="protein sequence ID" value="VIP00760.1"/>
    <property type="molecule type" value="Genomic_DNA"/>
</dbReference>
<dbReference type="CDD" id="cd00081">
    <property type="entry name" value="Hint"/>
    <property type="match status" value="1"/>
</dbReference>
<dbReference type="Gene3D" id="3.90.1530.10">
    <property type="entry name" value="Conserved hypothetical protein from pyrococcus furiosus pfu- 392566-001, ParB domain"/>
    <property type="match status" value="1"/>
</dbReference>
<dbReference type="AlphaFoldDB" id="A0A6C2YGW2"/>
<dbReference type="EMBL" id="LR593887">
    <property type="protein sequence ID" value="VTR96938.1"/>
    <property type="molecule type" value="Genomic_DNA"/>
</dbReference>
<reference evidence="1" key="1">
    <citation type="submission" date="2019-04" db="EMBL/GenBank/DDBJ databases">
        <authorList>
            <consortium name="Science for Life Laboratories"/>
        </authorList>
    </citation>
    <scope>NUCLEOTIDE SEQUENCE</scope>
    <source>
        <strain evidence="1">MBLW1</strain>
    </source>
</reference>
<keyword evidence="2" id="KW-1185">Reference proteome</keyword>
<accession>A0A6C2YGW2</accession>
<dbReference type="Gene3D" id="2.170.16.10">
    <property type="entry name" value="Hedgehog/Intein (Hint) domain"/>
    <property type="match status" value="1"/>
</dbReference>
<evidence type="ECO:0000313" key="2">
    <source>
        <dbReference type="Proteomes" id="UP000464378"/>
    </source>
</evidence>
<sequence length="471" mass="52102">MAGTPLLIPGGSKAIEQFVPGDAILSRDETDLNGPIEVQIVEAVFERSAIIFELRVAGQLIETTAEHPFCVVGRGWTPVWELSIGDSLTTITGETVSVEGVHETDRRETVYNLRVSDYHTYFVGCDEWGFSVWAHNVDCGDVLKSLKAQGQHLDPANLSPRQQELLSQVVEGVTRGGVDGKKAATSALKELGLSNTKADRALYQLRNPVVAGPAVTPVRDLPRTQVDPFDLNPTHEINKSPREMDALRQQIRDKGFLDIPDEPVAYVVHNGKKYVVDGHHRSRIARELKADGMLETIPAVEVQLPYKGYRPPADLFDESHDNGKVGDMAIWQFELLFAPNAKQSEGDPPPMLASDKASILRSIDAFLPRRASWAEDILMWGEESGNRIHAVLSHGRIVELTARIDLREPAHRFLLQLMELAHLCGSHFVVNEDEQVQPVLGEVISAIKRSPSFRFVTAPERFIADLAGEVS</sequence>
<name>A0A6C2YGW2_9BACT</name>